<dbReference type="PANTHER" id="PTHR46576">
    <property type="entry name" value="BROMO ADJACENT HOMOLOGY DOMAIN-CONTAINING 1 PROTEIN"/>
    <property type="match status" value="1"/>
</dbReference>
<keyword evidence="4" id="KW-1185">Reference proteome</keyword>
<feature type="compositionally biased region" description="Pro residues" evidence="1">
    <location>
        <begin position="259"/>
        <end position="269"/>
    </location>
</feature>
<dbReference type="GO" id="GO:0031507">
    <property type="term" value="P:heterochromatin formation"/>
    <property type="evidence" value="ECO:0007669"/>
    <property type="project" value="TreeGrafter"/>
</dbReference>
<name>A0A5E4MIJ4_9HEMI</name>
<evidence type="ECO:0000256" key="1">
    <source>
        <dbReference type="SAM" id="MobiDB-lite"/>
    </source>
</evidence>
<feature type="compositionally biased region" description="Low complexity" evidence="1">
    <location>
        <begin position="247"/>
        <end position="258"/>
    </location>
</feature>
<dbReference type="PROSITE" id="PS51038">
    <property type="entry name" value="BAH"/>
    <property type="match status" value="1"/>
</dbReference>
<feature type="region of interest" description="Disordered" evidence="1">
    <location>
        <begin position="343"/>
        <end position="382"/>
    </location>
</feature>
<feature type="compositionally biased region" description="Pro residues" evidence="1">
    <location>
        <begin position="345"/>
        <end position="356"/>
    </location>
</feature>
<feature type="domain" description="BAH" evidence="2">
    <location>
        <begin position="778"/>
        <end position="899"/>
    </location>
</feature>
<gene>
    <name evidence="3" type="ORF">CINCED_3A017086</name>
</gene>
<evidence type="ECO:0000313" key="3">
    <source>
        <dbReference type="EMBL" id="VVC29175.1"/>
    </source>
</evidence>
<dbReference type="GO" id="GO:0005677">
    <property type="term" value="C:chromatin silencing complex"/>
    <property type="evidence" value="ECO:0007669"/>
    <property type="project" value="TreeGrafter"/>
</dbReference>
<dbReference type="InterPro" id="IPR001025">
    <property type="entry name" value="BAH_dom"/>
</dbReference>
<feature type="region of interest" description="Disordered" evidence="1">
    <location>
        <begin position="53"/>
        <end position="273"/>
    </location>
</feature>
<protein>
    <submittedName>
        <fullName evidence="3">Bromo adjacent homology (BAH) domain</fullName>
    </submittedName>
</protein>
<feature type="compositionally biased region" description="Low complexity" evidence="1">
    <location>
        <begin position="357"/>
        <end position="376"/>
    </location>
</feature>
<dbReference type="Proteomes" id="UP000325440">
    <property type="component" value="Unassembled WGS sequence"/>
</dbReference>
<dbReference type="GO" id="GO:0045892">
    <property type="term" value="P:negative regulation of DNA-templated transcription"/>
    <property type="evidence" value="ECO:0007669"/>
    <property type="project" value="TreeGrafter"/>
</dbReference>
<sequence>MRLDSETAANRNMNFVATALALRDWILTAYFNSGYYQPAGPLITHHLVPHHVHLHHPTHGKSSLAPPLVPTPPSSTGTAAPPPTESSDTEVVPIRSASASTPPGYRGYQTQGPYHPSSLPSYYPSPPASASLQYPVPPPQSQVPQVPAHHYLPEPPNPCAYPGGPHHQPGYFHHSRSSPYHHIPFHHRRPPAAPPYAPPTGGPPTYYHHEYYGPPPGPPPAPPGSPGQHQQQMLVACTRPGDRPDQHQATPQQQQQQLPPAPDAYPAPQPLYYSPYGAPPGPSCYSPVPPRTYVDPTYHSCPCPMQTCPNPKNVHTGPLTGAVSKGPKHHSTVVTLPPVALALPQEPPRAHGPPSPARGSAGVPGPPRSASSGSPSKQVPWCMSPLSPARASVQHLAPQSPALSAAMNPTAEWNTITEDKCDTTGLLAIGKVLSQSVLSLDQSIDHDIVPKIEPIDDELALNSYYTLKVDVASEGEDSIGNYDDGDDVDEHLTIDLSTKPRESPEVITTVYCNTPVTNNYNNNNNSISNNNNNINSDGGTDTNNKIVKGSAKRKKPNPMQIVLAKKSKIQENREDDVVNGDDATTAVVSVTAVTADVAAAAVVIVADEDDNDVDMDDGKENQTNSTTEDEPMTVAVIKRKSSIKSTDSHKSEQEIRDECMTEEILRSVLTDESEGDNMITEAFVKKKCVAKKTKKGRKDRKNGGNKKEMTDAMKRELEQRMREEFAQLSRLKNQELAPRWSNGWMWHGKSFKRPVYLESEDTPVLRKCYPCMRHMQGDTIYARDCVLLKSGSRKNDLPFIAKIANLWEDPVNGEMMMSLLWYYRPEHTKQGRQKDDMPDELFASKHRDVNSVACIDDRCYVLTFNEYCRHRKHVKSVQENLVLCKAVVPPLRESNPRARQLPADGAPSDLIFYCRRVYDCRQKRLLKKPTL</sequence>
<dbReference type="Pfam" id="PF01426">
    <property type="entry name" value="BAH"/>
    <property type="match status" value="1"/>
</dbReference>
<dbReference type="PANTHER" id="PTHR46576:SF1">
    <property type="entry name" value="BROMO ADJACENT HOMOLOGY DOMAIN-CONTAINING 1 PROTEIN"/>
    <property type="match status" value="1"/>
</dbReference>
<dbReference type="InterPro" id="IPR053032">
    <property type="entry name" value="BAH_domain-containing"/>
</dbReference>
<dbReference type="GO" id="GO:0000976">
    <property type="term" value="F:transcription cis-regulatory region binding"/>
    <property type="evidence" value="ECO:0007669"/>
    <property type="project" value="TreeGrafter"/>
</dbReference>
<dbReference type="Gene3D" id="2.30.30.490">
    <property type="match status" value="1"/>
</dbReference>
<dbReference type="AlphaFoldDB" id="A0A5E4MIJ4"/>
<dbReference type="GO" id="GO:0003682">
    <property type="term" value="F:chromatin binding"/>
    <property type="evidence" value="ECO:0007669"/>
    <property type="project" value="InterPro"/>
</dbReference>
<evidence type="ECO:0000313" key="4">
    <source>
        <dbReference type="Proteomes" id="UP000325440"/>
    </source>
</evidence>
<feature type="compositionally biased region" description="Pro residues" evidence="1">
    <location>
        <begin position="213"/>
        <end position="225"/>
    </location>
</feature>
<dbReference type="EMBL" id="CABPRJ010000488">
    <property type="protein sequence ID" value="VVC29175.1"/>
    <property type="molecule type" value="Genomic_DNA"/>
</dbReference>
<accession>A0A5E4MIJ4</accession>
<dbReference type="SMART" id="SM00439">
    <property type="entry name" value="BAH"/>
    <property type="match status" value="1"/>
</dbReference>
<feature type="compositionally biased region" description="Pro residues" evidence="1">
    <location>
        <begin position="191"/>
        <end position="202"/>
    </location>
</feature>
<evidence type="ECO:0000259" key="2">
    <source>
        <dbReference type="PROSITE" id="PS51038"/>
    </source>
</evidence>
<dbReference type="OrthoDB" id="1922186at2759"/>
<reference evidence="3 4" key="1">
    <citation type="submission" date="2019-08" db="EMBL/GenBank/DDBJ databases">
        <authorList>
            <person name="Alioto T."/>
            <person name="Alioto T."/>
            <person name="Gomez Garrido J."/>
        </authorList>
    </citation>
    <scope>NUCLEOTIDE SEQUENCE [LARGE SCALE GENOMIC DNA]</scope>
</reference>
<proteinExistence type="predicted"/>
<feature type="compositionally biased region" description="Low complexity" evidence="1">
    <location>
        <begin position="113"/>
        <end position="134"/>
    </location>
</feature>
<dbReference type="InterPro" id="IPR043151">
    <property type="entry name" value="BAH_sf"/>
</dbReference>
<organism evidence="3 4">
    <name type="scientific">Cinara cedri</name>
    <dbReference type="NCBI Taxonomy" id="506608"/>
    <lineage>
        <taxon>Eukaryota</taxon>
        <taxon>Metazoa</taxon>
        <taxon>Ecdysozoa</taxon>
        <taxon>Arthropoda</taxon>
        <taxon>Hexapoda</taxon>
        <taxon>Insecta</taxon>
        <taxon>Pterygota</taxon>
        <taxon>Neoptera</taxon>
        <taxon>Paraneoptera</taxon>
        <taxon>Hemiptera</taxon>
        <taxon>Sternorrhyncha</taxon>
        <taxon>Aphidomorpha</taxon>
        <taxon>Aphidoidea</taxon>
        <taxon>Aphididae</taxon>
        <taxon>Lachninae</taxon>
        <taxon>Cinara</taxon>
    </lineage>
</organism>